<accession>A0A0F9QTF1</accession>
<name>A0A0F9QTF1_9ZZZZ</name>
<organism evidence="1">
    <name type="scientific">marine sediment metagenome</name>
    <dbReference type="NCBI Taxonomy" id="412755"/>
    <lineage>
        <taxon>unclassified sequences</taxon>
        <taxon>metagenomes</taxon>
        <taxon>ecological metagenomes</taxon>
    </lineage>
</organism>
<evidence type="ECO:0000313" key="1">
    <source>
        <dbReference type="EMBL" id="KKN08488.1"/>
    </source>
</evidence>
<gene>
    <name evidence="1" type="ORF">LCGC14_1056060</name>
</gene>
<reference evidence="1" key="1">
    <citation type="journal article" date="2015" name="Nature">
        <title>Complex archaea that bridge the gap between prokaryotes and eukaryotes.</title>
        <authorList>
            <person name="Spang A."/>
            <person name="Saw J.H."/>
            <person name="Jorgensen S.L."/>
            <person name="Zaremba-Niedzwiedzka K."/>
            <person name="Martijn J."/>
            <person name="Lind A.E."/>
            <person name="van Eijk R."/>
            <person name="Schleper C."/>
            <person name="Guy L."/>
            <person name="Ettema T.J."/>
        </authorList>
    </citation>
    <scope>NUCLEOTIDE SEQUENCE</scope>
</reference>
<proteinExistence type="predicted"/>
<comment type="caution">
    <text evidence="1">The sequence shown here is derived from an EMBL/GenBank/DDBJ whole genome shotgun (WGS) entry which is preliminary data.</text>
</comment>
<dbReference type="AlphaFoldDB" id="A0A0F9QTF1"/>
<dbReference type="EMBL" id="LAZR01004450">
    <property type="protein sequence ID" value="KKN08488.1"/>
    <property type="molecule type" value="Genomic_DNA"/>
</dbReference>
<protein>
    <submittedName>
        <fullName evidence="1">Uncharacterized protein</fullName>
    </submittedName>
</protein>
<sequence>MTTEQANLLRTDIIDRLQRSEKESYKDIGRNREGYAQLVEYVLPHMPRSLGEYFITNYVSFLMRNTLRVDFHPRDEEEYPAEIVLGTLRKVEGGLIVGGWVITSGLTPEAYGNTLIIRLEATMKVTDVGPTFAERVMDRVMGRKTLEPKPHPLYLQLAFERLKNTEHCQLMEKEVLVPTIEEHYETKKVLVCDGEEQSS</sequence>